<feature type="region of interest" description="Disordered" evidence="1">
    <location>
        <begin position="119"/>
        <end position="141"/>
    </location>
</feature>
<proteinExistence type="predicted"/>
<evidence type="ECO:0000313" key="3">
    <source>
        <dbReference type="Proteomes" id="UP000693738"/>
    </source>
</evidence>
<gene>
    <name evidence="2" type="ORF">FEQUK3_LOCUS12101</name>
</gene>
<name>A0A8J2JED7_FUSEQ</name>
<dbReference type="EMBL" id="CAJSTJ010000206">
    <property type="protein sequence ID" value="CAG7566353.1"/>
    <property type="molecule type" value="Genomic_DNA"/>
</dbReference>
<protein>
    <submittedName>
        <fullName evidence="2">Uncharacterized protein</fullName>
    </submittedName>
</protein>
<sequence length="141" mass="15861">MSQPSLAGYSLGYVACLYAPSDIFSKRHNATAEKKMLSDDEIKELFRYYLVMDAKNISVLALRQRYIYKVRVIRASTCFVFYTDGMHAAANVPLPFHTSGLMPIQMLSVPLVHPVPIHPTGSPMQSSNMKASERSRDIAYQ</sequence>
<evidence type="ECO:0000256" key="1">
    <source>
        <dbReference type="SAM" id="MobiDB-lite"/>
    </source>
</evidence>
<comment type="caution">
    <text evidence="2">The sequence shown here is derived from an EMBL/GenBank/DDBJ whole genome shotgun (WGS) entry which is preliminary data.</text>
</comment>
<reference evidence="2" key="1">
    <citation type="submission" date="2021-05" db="EMBL/GenBank/DDBJ databases">
        <authorList>
            <person name="Khan N."/>
        </authorList>
    </citation>
    <scope>NUCLEOTIDE SEQUENCE</scope>
</reference>
<feature type="compositionally biased region" description="Basic and acidic residues" evidence="1">
    <location>
        <begin position="131"/>
        <end position="141"/>
    </location>
</feature>
<accession>A0A8J2JED7</accession>
<dbReference type="AlphaFoldDB" id="A0A8J2JED7"/>
<organism evidence="2 3">
    <name type="scientific">Fusarium equiseti</name>
    <name type="common">Fusarium scirpi</name>
    <dbReference type="NCBI Taxonomy" id="61235"/>
    <lineage>
        <taxon>Eukaryota</taxon>
        <taxon>Fungi</taxon>
        <taxon>Dikarya</taxon>
        <taxon>Ascomycota</taxon>
        <taxon>Pezizomycotina</taxon>
        <taxon>Sordariomycetes</taxon>
        <taxon>Hypocreomycetidae</taxon>
        <taxon>Hypocreales</taxon>
        <taxon>Nectriaceae</taxon>
        <taxon>Fusarium</taxon>
        <taxon>Fusarium incarnatum-equiseti species complex</taxon>
    </lineage>
</organism>
<evidence type="ECO:0000313" key="2">
    <source>
        <dbReference type="EMBL" id="CAG7566353.1"/>
    </source>
</evidence>
<dbReference type="Proteomes" id="UP000693738">
    <property type="component" value="Unassembled WGS sequence"/>
</dbReference>